<dbReference type="Gene3D" id="3.40.50.300">
    <property type="entry name" value="P-loop containing nucleotide triphosphate hydrolases"/>
    <property type="match status" value="1"/>
</dbReference>
<evidence type="ECO:0000313" key="3">
    <source>
        <dbReference type="Proteomes" id="UP001177023"/>
    </source>
</evidence>
<name>A0AA36CP74_9BILA</name>
<dbReference type="AlphaFoldDB" id="A0AA36CP74"/>
<dbReference type="Pfam" id="PF02263">
    <property type="entry name" value="GBP"/>
    <property type="match status" value="1"/>
</dbReference>
<comment type="caution">
    <text evidence="2">The sequence shown here is derived from an EMBL/GenBank/DDBJ whole genome shotgun (WGS) entry which is preliminary data.</text>
</comment>
<reference evidence="2" key="1">
    <citation type="submission" date="2023-06" db="EMBL/GenBank/DDBJ databases">
        <authorList>
            <person name="Delattre M."/>
        </authorList>
    </citation>
    <scope>NUCLEOTIDE SEQUENCE</scope>
    <source>
        <strain evidence="2">AF72</strain>
    </source>
</reference>
<protein>
    <recommendedName>
        <fullName evidence="1">Guanylate-binding protein N-terminal domain-containing protein</fullName>
    </recommendedName>
</protein>
<keyword evidence="3" id="KW-1185">Reference proteome</keyword>
<organism evidence="2 3">
    <name type="scientific">Mesorhabditis spiculigera</name>
    <dbReference type="NCBI Taxonomy" id="96644"/>
    <lineage>
        <taxon>Eukaryota</taxon>
        <taxon>Metazoa</taxon>
        <taxon>Ecdysozoa</taxon>
        <taxon>Nematoda</taxon>
        <taxon>Chromadorea</taxon>
        <taxon>Rhabditida</taxon>
        <taxon>Rhabditina</taxon>
        <taxon>Rhabditomorpha</taxon>
        <taxon>Rhabditoidea</taxon>
        <taxon>Rhabditidae</taxon>
        <taxon>Mesorhabditinae</taxon>
        <taxon>Mesorhabditis</taxon>
    </lineage>
</organism>
<dbReference type="InterPro" id="IPR027417">
    <property type="entry name" value="P-loop_NTPase"/>
</dbReference>
<dbReference type="InterPro" id="IPR015894">
    <property type="entry name" value="Guanylate-bd_N"/>
</dbReference>
<dbReference type="GO" id="GO:0005525">
    <property type="term" value="F:GTP binding"/>
    <property type="evidence" value="ECO:0007669"/>
    <property type="project" value="InterPro"/>
</dbReference>
<evidence type="ECO:0000313" key="2">
    <source>
        <dbReference type="EMBL" id="CAJ0571803.1"/>
    </source>
</evidence>
<gene>
    <name evidence="2" type="ORF">MSPICULIGERA_LOCUS10201</name>
</gene>
<proteinExistence type="predicted"/>
<dbReference type="EMBL" id="CATQJA010002582">
    <property type="protein sequence ID" value="CAJ0571803.1"/>
    <property type="molecule type" value="Genomic_DNA"/>
</dbReference>
<dbReference type="Proteomes" id="UP001177023">
    <property type="component" value="Unassembled WGS sequence"/>
</dbReference>
<accession>A0AA36CP74</accession>
<feature type="domain" description="Guanylate-binding protein N-terminal" evidence="1">
    <location>
        <begin position="22"/>
        <end position="160"/>
    </location>
</feature>
<feature type="non-terminal residue" evidence="2">
    <location>
        <position position="872"/>
    </location>
</feature>
<dbReference type="GO" id="GO:0003924">
    <property type="term" value="F:GTPase activity"/>
    <property type="evidence" value="ECO:0007669"/>
    <property type="project" value="InterPro"/>
</dbReference>
<sequence length="872" mass="100164">MPPELNYLQLVSFEGGNILLNEDSARKTFANERYRDKKVTFVSIIGPSRSGKSFLVAYMTSKHEIRGRFKSGYDRDTEGIQICEHPMELEDGTFMFFLDTQGTFDLQTELFVADWIMAFSLLIAGIQIINLRINLDGDNLRIVHRAVETANLMKTAASGEKLLFLIRDAACPDMPPAEFLERVWESAKSSSELTEAQNSLRARYEISCILSAAPSENIRLSSGEATIGTEAVDSAFAHKLAAVKDYLIQNAAHSSSRRCTDWGYWQEIASFLKAVPPKYASQSAVTQNMRMCKVIESAFASLDMSFRGANMENFKEMWACYKRTLVANIKRRSLGALEEETVKQALAKLKLEGQKKYRLLQNEEALNKKEAERRTKIEEAYLVIGKLNNFDAAMKFLHELPKYAKDDAATEARLKSIIEKRLAFLLNPWLNAVLQQQCWAVKNLVASTDVILLDELKKDPGSVLEKEFELFQQKLAEASRLVPVEADVANSMIVRARKEIKKAFETAVKERQEILEKLGLSNQPVNRPPPALNNSTVERSENFISEAALLEPVDPQSPTAHQVEVQAAQAEERRLRNEKKERELRDQLEKADMERFLFDCKQCSAYTRSGEHLETYDIIFQQREEYQRRAVNNFATSTEIKCLRLQFQTAISLFMVLCRDYNLPFRIELSFLRDFEQYCCVHFKRHFNEDLYLPFFHNLNLATSDGRTHWSLNPLTWFASLWAANCGPLENEDGGVLNSTMTIDTARKCIVDSCVLGGQLKKEETLEYYWAEIDHYVKKYPEQWSFDHTINCNRNFMTFFYNVLKGYTPSPENFWEHLQAASLERWKRKAQELDRNAAGNAAYGEYTRDFFAYVNRYFPKQDTQKGSSSTHL</sequence>
<evidence type="ECO:0000259" key="1">
    <source>
        <dbReference type="Pfam" id="PF02263"/>
    </source>
</evidence>
<dbReference type="SUPFAM" id="SSF52540">
    <property type="entry name" value="P-loop containing nucleoside triphosphate hydrolases"/>
    <property type="match status" value="1"/>
</dbReference>
<dbReference type="PANTHER" id="PTHR10751">
    <property type="entry name" value="GUANYLATE BINDING PROTEIN"/>
    <property type="match status" value="1"/>
</dbReference>